<reference evidence="3 4" key="1">
    <citation type="journal article" date="2017" name="Antonie Van Leeuwenhoek">
        <title>Rhizobium rhizosphaerae sp. nov., a novel species isolated from rice rhizosphere.</title>
        <authorList>
            <person name="Zhao J.J."/>
            <person name="Zhang J."/>
            <person name="Zhang R.J."/>
            <person name="Zhang C.W."/>
            <person name="Yin H.Q."/>
            <person name="Zhang X.X."/>
        </authorList>
    </citation>
    <scope>NUCLEOTIDE SEQUENCE [LARGE SCALE GENOMIC DNA]</scope>
    <source>
        <strain evidence="3 4">KMM 241</strain>
    </source>
</reference>
<dbReference type="EMBL" id="BAEP01000075">
    <property type="protein sequence ID" value="GAC26198.1"/>
    <property type="molecule type" value="Genomic_DNA"/>
</dbReference>
<keyword evidence="2" id="KW-0812">Transmembrane</keyword>
<dbReference type="OrthoDB" id="5109485at2"/>
<dbReference type="Proteomes" id="UP000006263">
    <property type="component" value="Unassembled WGS sequence"/>
</dbReference>
<protein>
    <submittedName>
        <fullName evidence="3">Uncharacterized protein</fullName>
    </submittedName>
</protein>
<evidence type="ECO:0000313" key="3">
    <source>
        <dbReference type="EMBL" id="GAC26198.1"/>
    </source>
</evidence>
<dbReference type="eggNOG" id="ENOG5033YMQ">
    <property type="taxonomic scope" value="Bacteria"/>
</dbReference>
<keyword evidence="1" id="KW-0175">Coiled coil</keyword>
<evidence type="ECO:0000313" key="4">
    <source>
        <dbReference type="Proteomes" id="UP000006263"/>
    </source>
</evidence>
<accession>K6ZB43</accession>
<comment type="caution">
    <text evidence="3">The sequence shown here is derived from an EMBL/GenBank/DDBJ whole genome shotgun (WGS) entry which is preliminary data.</text>
</comment>
<keyword evidence="2" id="KW-1133">Transmembrane helix</keyword>
<feature type="transmembrane region" description="Helical" evidence="2">
    <location>
        <begin position="6"/>
        <end position="25"/>
    </location>
</feature>
<organism evidence="3 4">
    <name type="scientific">Paraglaciecola mesophila KMM 241</name>
    <dbReference type="NCBI Taxonomy" id="1128912"/>
    <lineage>
        <taxon>Bacteria</taxon>
        <taxon>Pseudomonadati</taxon>
        <taxon>Pseudomonadota</taxon>
        <taxon>Gammaproteobacteria</taxon>
        <taxon>Alteromonadales</taxon>
        <taxon>Alteromonadaceae</taxon>
        <taxon>Paraglaciecola</taxon>
    </lineage>
</organism>
<evidence type="ECO:0000256" key="2">
    <source>
        <dbReference type="SAM" id="Phobius"/>
    </source>
</evidence>
<dbReference type="AlphaFoldDB" id="K6ZB43"/>
<feature type="coiled-coil region" evidence="1">
    <location>
        <begin position="39"/>
        <end position="113"/>
    </location>
</feature>
<gene>
    <name evidence="3" type="ORF">GMES_3925</name>
</gene>
<evidence type="ECO:0000256" key="1">
    <source>
        <dbReference type="SAM" id="Coils"/>
    </source>
</evidence>
<name>K6ZB43_9ALTE</name>
<keyword evidence="2" id="KW-0472">Membrane</keyword>
<proteinExistence type="predicted"/>
<dbReference type="RefSeq" id="WP_006994349.1">
    <property type="nucleotide sequence ID" value="NZ_BAEP01000075.1"/>
</dbReference>
<sequence>MYEIIAAATNLTALAVIAFIYAAYIKNLRSVNQLKDSQLKVAEQNLKLWKDKALELERRAPEFIEKQLSERIKIREEELSRLAKDSEFHVEQIELKNREIRSLRDSIEKATEYRKSITVWDSEEKDFVEVSDSNLEQRYIGSVCVDTASLMICDPWYPKMSSEREAEEFQSQTHMYQVINSGELFCTDDEGDSFSSELLGFEEELTVKDMVGSGLIKKIEYNGNMPAINSSYIGGDMSDPEYKKIRHLSFINGRLGAGISISIGADGVYPVYIEYYKDEMQRIIIGAGN</sequence>